<feature type="non-terminal residue" evidence="1">
    <location>
        <position position="1"/>
    </location>
</feature>
<gene>
    <name evidence="1" type="ORF">ACHAXA_008136</name>
</gene>
<accession>A0ABD3SEL5</accession>
<evidence type="ECO:0000313" key="2">
    <source>
        <dbReference type="Proteomes" id="UP001530377"/>
    </source>
</evidence>
<keyword evidence="2" id="KW-1185">Reference proteome</keyword>
<evidence type="ECO:0000313" key="1">
    <source>
        <dbReference type="EMBL" id="KAL3822996.1"/>
    </source>
</evidence>
<reference evidence="1 2" key="1">
    <citation type="submission" date="2024-10" db="EMBL/GenBank/DDBJ databases">
        <title>Updated reference genomes for cyclostephanoid diatoms.</title>
        <authorList>
            <person name="Roberts W.R."/>
            <person name="Alverson A.J."/>
        </authorList>
    </citation>
    <scope>NUCLEOTIDE SEQUENCE [LARGE SCALE GENOMIC DNA]</scope>
    <source>
        <strain evidence="1 2">AJA228-03</strain>
    </source>
</reference>
<organism evidence="1 2">
    <name type="scientific">Cyclostephanos tholiformis</name>
    <dbReference type="NCBI Taxonomy" id="382380"/>
    <lineage>
        <taxon>Eukaryota</taxon>
        <taxon>Sar</taxon>
        <taxon>Stramenopiles</taxon>
        <taxon>Ochrophyta</taxon>
        <taxon>Bacillariophyta</taxon>
        <taxon>Coscinodiscophyceae</taxon>
        <taxon>Thalassiosirophycidae</taxon>
        <taxon>Stephanodiscales</taxon>
        <taxon>Stephanodiscaceae</taxon>
        <taxon>Cyclostephanos</taxon>
    </lineage>
</organism>
<dbReference type="EMBL" id="JALLPB020000049">
    <property type="protein sequence ID" value="KAL3822996.1"/>
    <property type="molecule type" value="Genomic_DNA"/>
</dbReference>
<dbReference type="AlphaFoldDB" id="A0ABD3SEL5"/>
<sequence>FAIILTSMLAESAVFVGSTSTRLGGTAQSIKAGGDGATETLSLRKMKKIQVDDAITFHDNKTADKNESPSFRGLRKVNDWKDWNHGTIEFAAKRRDSIEICAPSASKDNDTLFLFLSSSGGHLPLQLDGWSRGAECFKAHNKQKDCFRASDCVQKDGPFCTRFRRGDMEGGGNDLGTVVFYKRVTDNPGCWDVDLRDGTTWAIVTAITNVNERDPIRDISSESCDKSWSSVFPSVRGKEDDVLLMSSSFDDPASVNMFTPPSGATTLGYIRVREDAGFLYGEELDNTGETGKSVTGGRGGPQCKDSLLSVVVNRAEMV</sequence>
<comment type="caution">
    <text evidence="1">The sequence shown here is derived from an EMBL/GenBank/DDBJ whole genome shotgun (WGS) entry which is preliminary data.</text>
</comment>
<name>A0ABD3SEL5_9STRA</name>
<proteinExistence type="predicted"/>
<dbReference type="Proteomes" id="UP001530377">
    <property type="component" value="Unassembled WGS sequence"/>
</dbReference>
<protein>
    <submittedName>
        <fullName evidence="1">Uncharacterized protein</fullName>
    </submittedName>
</protein>